<reference evidence="2" key="1">
    <citation type="journal article" date="2016" name="Nat. Biotechnol.">
        <title>Sequencing wild and cultivated cassava and related species reveals extensive interspecific hybridization and genetic diversity.</title>
        <authorList>
            <person name="Bredeson J.V."/>
            <person name="Lyons J.B."/>
            <person name="Prochnik S.E."/>
            <person name="Wu G.A."/>
            <person name="Ha C.M."/>
            <person name="Edsinger-Gonzales E."/>
            <person name="Grimwood J."/>
            <person name="Schmutz J."/>
            <person name="Rabbi I.Y."/>
            <person name="Egesi C."/>
            <person name="Nauluvula P."/>
            <person name="Lebot V."/>
            <person name="Ndunguru J."/>
            <person name="Mkamilo G."/>
            <person name="Bart R.S."/>
            <person name="Setter T.L."/>
            <person name="Gleadow R.M."/>
            <person name="Kulakow P."/>
            <person name="Ferguson M.E."/>
            <person name="Rounsley S."/>
            <person name="Rokhsar D.S."/>
        </authorList>
    </citation>
    <scope>NUCLEOTIDE SEQUENCE [LARGE SCALE GENOMIC DNA]</scope>
    <source>
        <strain evidence="2">cv. AM560-2</strain>
    </source>
</reference>
<organism evidence="1 2">
    <name type="scientific">Manihot esculenta</name>
    <name type="common">Cassava</name>
    <name type="synonym">Jatropha manihot</name>
    <dbReference type="NCBI Taxonomy" id="3983"/>
    <lineage>
        <taxon>Eukaryota</taxon>
        <taxon>Viridiplantae</taxon>
        <taxon>Streptophyta</taxon>
        <taxon>Embryophyta</taxon>
        <taxon>Tracheophyta</taxon>
        <taxon>Spermatophyta</taxon>
        <taxon>Magnoliopsida</taxon>
        <taxon>eudicotyledons</taxon>
        <taxon>Gunneridae</taxon>
        <taxon>Pentapetalae</taxon>
        <taxon>rosids</taxon>
        <taxon>fabids</taxon>
        <taxon>Malpighiales</taxon>
        <taxon>Euphorbiaceae</taxon>
        <taxon>Crotonoideae</taxon>
        <taxon>Manihoteae</taxon>
        <taxon>Manihot</taxon>
    </lineage>
</organism>
<name>A0ACB7HWZ9_MANES</name>
<keyword evidence="2" id="KW-1185">Reference proteome</keyword>
<dbReference type="Proteomes" id="UP000091857">
    <property type="component" value="Chromosome 4"/>
</dbReference>
<evidence type="ECO:0000313" key="2">
    <source>
        <dbReference type="Proteomes" id="UP000091857"/>
    </source>
</evidence>
<accession>A0ACB7HWZ9</accession>
<comment type="caution">
    <text evidence="1">The sequence shown here is derived from an EMBL/GenBank/DDBJ whole genome shotgun (WGS) entry which is preliminary data.</text>
</comment>
<sequence length="225" mass="26076">MAMSWVQALIPQLWDVVKGCWNCIVTRTEYFSDLQRNLESLKFEKKRLMVVKEVAEGRVTCEEQQLMQRNYEIRDWISSVVHVQNSMDEIIKEGEEEIQKKCVRCFFPKRFCGYQEVGKNVSSELSDLIQLIKGGDFGQVTEIKIAYNPVDEKPAAEEIVGLESEFNQVLESLWGCPRIKDLSTWVIHAPRLQTLVVCSCSSFEEIIADRFSSIDIWSFFQILDC</sequence>
<evidence type="ECO:0000313" key="1">
    <source>
        <dbReference type="EMBL" id="KAG8656318.1"/>
    </source>
</evidence>
<dbReference type="EMBL" id="CM004390">
    <property type="protein sequence ID" value="KAG8656318.1"/>
    <property type="molecule type" value="Genomic_DNA"/>
</dbReference>
<proteinExistence type="predicted"/>
<protein>
    <submittedName>
        <fullName evidence="1">Uncharacterized protein</fullName>
    </submittedName>
</protein>
<gene>
    <name evidence="1" type="ORF">MANES_04G120750v8</name>
</gene>